<sequence length="502" mass="58146">MSYITENADFRYIMSGSSETNKEIPTTVAIQIIGSSDKGNYGIVYDLKDGKVWKRLKLDADIKIKENWTNIFKFLVKECPPEVVKSIFLNVYDLVGAEIFFDWLHFVEVVGFQLGYKNFNYSVNFTRIFTTELLRAKQLKKEYKVGDYVIVGDYIAGYAQIHLLRKQKIGWDVVDGKALLISDLFKQNMDIFFSKSGIKMNQVKDVFSIINCDCCAQILAQRLQNVFSSNKFYCKIVDGSSADYLEIAGEYLAKVYAGEEYFNDYDCFVGNVCEEKTELEFGNKTIVLPLQFKRLPCTIKQKFNVKSCSKINVVATCDHLWQCVDLPWKVILHRLNAKIDSENVIITLHINQHKNYYLKIEKDDNERTLIVSTVPMNDWIANGPTFAFVDDYCFDKEIYIGEAAEEYGKDYLFTMDILSLFDESRLKEFAKTTPNFIVDKNGQVNILVKTVDGIRKTTTRQIYAIFYQSLFKFAAEKMDKPMEYVYVETLDKIAIYFLKKNE</sequence>
<reference evidence="2" key="1">
    <citation type="submission" date="2022-11" db="UniProtKB">
        <authorList>
            <consortium name="WormBaseParasite"/>
        </authorList>
    </citation>
    <scope>IDENTIFICATION</scope>
</reference>
<dbReference type="Proteomes" id="UP000887576">
    <property type="component" value="Unplaced"/>
</dbReference>
<proteinExistence type="predicted"/>
<dbReference type="WBParaSite" id="JU765_v2.g13684.t1">
    <property type="protein sequence ID" value="JU765_v2.g13684.t1"/>
    <property type="gene ID" value="JU765_v2.g13684"/>
</dbReference>
<evidence type="ECO:0000313" key="1">
    <source>
        <dbReference type="Proteomes" id="UP000887576"/>
    </source>
</evidence>
<accession>A0AC34Q7C4</accession>
<evidence type="ECO:0000313" key="2">
    <source>
        <dbReference type="WBParaSite" id="JU765_v2.g13684.t1"/>
    </source>
</evidence>
<organism evidence="1 2">
    <name type="scientific">Panagrolaimus sp. JU765</name>
    <dbReference type="NCBI Taxonomy" id="591449"/>
    <lineage>
        <taxon>Eukaryota</taxon>
        <taxon>Metazoa</taxon>
        <taxon>Ecdysozoa</taxon>
        <taxon>Nematoda</taxon>
        <taxon>Chromadorea</taxon>
        <taxon>Rhabditida</taxon>
        <taxon>Tylenchina</taxon>
        <taxon>Panagrolaimomorpha</taxon>
        <taxon>Panagrolaimoidea</taxon>
        <taxon>Panagrolaimidae</taxon>
        <taxon>Panagrolaimus</taxon>
    </lineage>
</organism>
<protein>
    <submittedName>
        <fullName evidence="2">Uncharacterized protein</fullName>
    </submittedName>
</protein>
<name>A0AC34Q7C4_9BILA</name>